<evidence type="ECO:0000313" key="1">
    <source>
        <dbReference type="EMBL" id="KVT50210.1"/>
    </source>
</evidence>
<comment type="caution">
    <text evidence="1">The sequence shown here is derived from an EMBL/GenBank/DDBJ whole genome shotgun (WGS) entry which is preliminary data.</text>
</comment>
<sequence length="94" mass="11148">MVRVPGQHQSKMQLRFFHIALFRTHERLAHVGICAIWIHSLQCLEHTQRRIELTFPAQKIANLINKLYYFSVVHTSFLCLDAPFWRVRSIATFI</sequence>
<dbReference type="Proteomes" id="UP000056732">
    <property type="component" value="Unassembled WGS sequence"/>
</dbReference>
<gene>
    <name evidence="1" type="ORF">WK53_11290</name>
</gene>
<dbReference type="AlphaFoldDB" id="A0AAW3NAA1"/>
<proteinExistence type="predicted"/>
<dbReference type="EMBL" id="LPDO01000098">
    <property type="protein sequence ID" value="KVT50210.1"/>
    <property type="molecule type" value="Genomic_DNA"/>
</dbReference>
<evidence type="ECO:0000313" key="2">
    <source>
        <dbReference type="Proteomes" id="UP000056732"/>
    </source>
</evidence>
<name>A0AAW3NAA1_9BURK</name>
<organism evidence="1 2">
    <name type="scientific">Burkholderia ubonensis</name>
    <dbReference type="NCBI Taxonomy" id="101571"/>
    <lineage>
        <taxon>Bacteria</taxon>
        <taxon>Pseudomonadati</taxon>
        <taxon>Pseudomonadota</taxon>
        <taxon>Betaproteobacteria</taxon>
        <taxon>Burkholderiales</taxon>
        <taxon>Burkholderiaceae</taxon>
        <taxon>Burkholderia</taxon>
        <taxon>Burkholderia cepacia complex</taxon>
    </lineage>
</organism>
<reference evidence="1 2" key="1">
    <citation type="submission" date="2015-11" db="EMBL/GenBank/DDBJ databases">
        <title>Expanding the genomic diversity of Burkholderia species for the development of highly accurate diagnostics.</title>
        <authorList>
            <person name="Sahl J."/>
            <person name="Keim P."/>
            <person name="Wagner D."/>
        </authorList>
    </citation>
    <scope>NUCLEOTIDE SEQUENCE [LARGE SCALE GENOMIC DNA]</scope>
    <source>
        <strain evidence="1 2">MSMB1137WGS</strain>
    </source>
</reference>
<protein>
    <submittedName>
        <fullName evidence="1">Uncharacterized protein</fullName>
    </submittedName>
</protein>
<accession>A0AAW3NAA1</accession>